<name>A0AAQ3LI65_9BACT</name>
<dbReference type="InterPro" id="IPR011050">
    <property type="entry name" value="Pectin_lyase_fold/virulence"/>
</dbReference>
<keyword evidence="3" id="KW-1185">Reference proteome</keyword>
<feature type="signal peptide" evidence="1">
    <location>
        <begin position="1"/>
        <end position="33"/>
    </location>
</feature>
<proteinExistence type="predicted"/>
<organism evidence="2 3">
    <name type="scientific">Rubellicoccus peritrichatus</name>
    <dbReference type="NCBI Taxonomy" id="3080537"/>
    <lineage>
        <taxon>Bacteria</taxon>
        <taxon>Pseudomonadati</taxon>
        <taxon>Verrucomicrobiota</taxon>
        <taxon>Opitutia</taxon>
        <taxon>Puniceicoccales</taxon>
        <taxon>Cerasicoccaceae</taxon>
        <taxon>Rubellicoccus</taxon>
    </lineage>
</organism>
<dbReference type="EMBL" id="CP136920">
    <property type="protein sequence ID" value="WOO42529.1"/>
    <property type="molecule type" value="Genomic_DNA"/>
</dbReference>
<dbReference type="RefSeq" id="WP_317835051.1">
    <property type="nucleotide sequence ID" value="NZ_CP136920.1"/>
</dbReference>
<dbReference type="KEGG" id="puo:RZN69_05460"/>
<evidence type="ECO:0000313" key="2">
    <source>
        <dbReference type="EMBL" id="WOO42529.1"/>
    </source>
</evidence>
<accession>A0AAQ3LI65</accession>
<dbReference type="SMART" id="SM00710">
    <property type="entry name" value="PbH1"/>
    <property type="match status" value="6"/>
</dbReference>
<gene>
    <name evidence="2" type="ORF">RZN69_05460</name>
</gene>
<evidence type="ECO:0000313" key="3">
    <source>
        <dbReference type="Proteomes" id="UP001304300"/>
    </source>
</evidence>
<sequence>MIKNKYLTRLISRYNRSTLGIAFALVSASGLTAATYSEDFNDGLAQNWTNGSTWTVNGSKYSQSSTSGVKNDYYTGFTGGDGVEFEAKVKLLGNGDRAGILFRKQDGLNTYYFLRIRTNSLQFWKCINGSASQVGAWTYFSHSVGTYYTLKVKIIGNDYEIYRNGNLVDTRTDTAITGDGQVGLYCNVSTAEFDDVVLTYPDTGITTYDEDFNDGLAQTWTGGTTWSVSGNKYGQSSTFGVKNSYYTGFIAGDGLEFEAKVKLLGNGDRAGILFRKLDNENTYYFLRIRNTSLQFWKCINGTVSQVGAWTYLSHAIGTYYTLGVKILGNSYEIYRDGVLVDTRTDNSITSDGQIGLYCNEATADFDDVSATYPSGEYGAGIAYAPSYAKPLYNASTDIPSDALDASNYSTIADWIAAMNSQGKAGKIGSGVYLITPGPASRLELQQSIYGYGATKPIFRWDDPTKVEGGFLYLGASNITVQNVRFEGFPMPLAYHSNWTYLSGYYLSNRFNSQMLSGSNFNSGLGIPYNSDISNINILDCDFVDCAVGMAMITNEDYRLSNMHVARNYVSGGSGFISYIGNKFDHFYFYQNYIENMDQRQTGKRGGKIIGTILWLGTDLLANHANNQVVRVENNECYNVVSAFTYSKHNSSVFADVRCCDDVSISWNILVDLESLNGHSDANAIYSKSFDLLIEGNHIENCGSNTVNPSDNSTFNGSEGGCITLKGGCSPTLVRNNTFIAGTKTMGPMVLLAHNDVTLTDCTFADWQYTGTYYKRRAMIRSFSSGSTPVYTISDIDITNCGQAGTNVAYFYENNGEGESDCIDLTINFDDNRRNVIRMKNNNGKNNIINCYNELGETLTRVWP</sequence>
<dbReference type="Gene3D" id="2.60.120.560">
    <property type="entry name" value="Exo-inulinase, domain 1"/>
    <property type="match status" value="2"/>
</dbReference>
<dbReference type="AlphaFoldDB" id="A0AAQ3LI65"/>
<keyword evidence="1" id="KW-0732">Signal</keyword>
<dbReference type="SUPFAM" id="SSF51126">
    <property type="entry name" value="Pectin lyase-like"/>
    <property type="match status" value="2"/>
</dbReference>
<feature type="chain" id="PRO_5042965537" description="Right handed beta helix domain-containing protein" evidence="1">
    <location>
        <begin position="34"/>
        <end position="863"/>
    </location>
</feature>
<protein>
    <recommendedName>
        <fullName evidence="4">Right handed beta helix domain-containing protein</fullName>
    </recommendedName>
</protein>
<reference evidence="2 3" key="1">
    <citation type="submission" date="2023-10" db="EMBL/GenBank/DDBJ databases">
        <title>Rubellicoccus peritrichatus gen. nov., sp. nov., isolated from an algae of coral reef tank.</title>
        <authorList>
            <person name="Luo J."/>
        </authorList>
    </citation>
    <scope>NUCLEOTIDE SEQUENCE [LARGE SCALE GENOMIC DNA]</scope>
    <source>
        <strain evidence="2 3">CR14</strain>
    </source>
</reference>
<dbReference type="Proteomes" id="UP001304300">
    <property type="component" value="Chromosome"/>
</dbReference>
<evidence type="ECO:0000256" key="1">
    <source>
        <dbReference type="SAM" id="SignalP"/>
    </source>
</evidence>
<dbReference type="InterPro" id="IPR006626">
    <property type="entry name" value="PbH1"/>
</dbReference>
<evidence type="ECO:0008006" key="4">
    <source>
        <dbReference type="Google" id="ProtNLM"/>
    </source>
</evidence>